<evidence type="ECO:0000256" key="2">
    <source>
        <dbReference type="ARBA" id="ARBA00006275"/>
    </source>
</evidence>
<reference evidence="9" key="1">
    <citation type="submission" date="2016-11" db="EMBL/GenBank/DDBJ databases">
        <authorList>
            <person name="Varghese N."/>
            <person name="Submissions S."/>
        </authorList>
    </citation>
    <scope>NUCLEOTIDE SEQUENCE [LARGE SCALE GENOMIC DNA]</scope>
    <source>
        <strain evidence="9">DSM 17539</strain>
    </source>
</reference>
<evidence type="ECO:0000256" key="4">
    <source>
        <dbReference type="ARBA" id="ARBA00023136"/>
    </source>
</evidence>
<evidence type="ECO:0000259" key="7">
    <source>
        <dbReference type="Pfam" id="PF14322"/>
    </source>
</evidence>
<dbReference type="InterPro" id="IPR011990">
    <property type="entry name" value="TPR-like_helical_dom_sf"/>
</dbReference>
<dbReference type="CDD" id="cd08977">
    <property type="entry name" value="SusD"/>
    <property type="match status" value="1"/>
</dbReference>
<evidence type="ECO:0000256" key="3">
    <source>
        <dbReference type="ARBA" id="ARBA00022729"/>
    </source>
</evidence>
<organism evidence="8 9">
    <name type="scientific">Arenibacter palladensis</name>
    <dbReference type="NCBI Taxonomy" id="237373"/>
    <lineage>
        <taxon>Bacteria</taxon>
        <taxon>Pseudomonadati</taxon>
        <taxon>Bacteroidota</taxon>
        <taxon>Flavobacteriia</taxon>
        <taxon>Flavobacteriales</taxon>
        <taxon>Flavobacteriaceae</taxon>
        <taxon>Arenibacter</taxon>
    </lineage>
</organism>
<comment type="subcellular location">
    <subcellularLocation>
        <location evidence="1">Cell outer membrane</location>
    </subcellularLocation>
</comment>
<gene>
    <name evidence="8" type="ORF">SAMN03080594_10115</name>
</gene>
<accession>A0A1M4SSQ8</accession>
<dbReference type="RefSeq" id="WP_084532430.1">
    <property type="nucleotide sequence ID" value="NZ_FQUX01000001.1"/>
</dbReference>
<dbReference type="SUPFAM" id="SSF48452">
    <property type="entry name" value="TPR-like"/>
    <property type="match status" value="1"/>
</dbReference>
<dbReference type="GO" id="GO:0009279">
    <property type="term" value="C:cell outer membrane"/>
    <property type="evidence" value="ECO:0007669"/>
    <property type="project" value="UniProtKB-SubCell"/>
</dbReference>
<dbReference type="EMBL" id="FQUX01000001">
    <property type="protein sequence ID" value="SHE35221.1"/>
    <property type="molecule type" value="Genomic_DNA"/>
</dbReference>
<evidence type="ECO:0000256" key="1">
    <source>
        <dbReference type="ARBA" id="ARBA00004442"/>
    </source>
</evidence>
<name>A0A1M4SSQ8_9FLAO</name>
<keyword evidence="5" id="KW-0998">Cell outer membrane</keyword>
<dbReference type="AlphaFoldDB" id="A0A1M4SSQ8"/>
<comment type="similarity">
    <text evidence="2">Belongs to the SusD family.</text>
</comment>
<keyword evidence="4" id="KW-0472">Membrane</keyword>
<dbReference type="InterPro" id="IPR012944">
    <property type="entry name" value="SusD_RagB_dom"/>
</dbReference>
<feature type="domain" description="RagB/SusD" evidence="6">
    <location>
        <begin position="339"/>
        <end position="488"/>
    </location>
</feature>
<evidence type="ECO:0000256" key="5">
    <source>
        <dbReference type="ARBA" id="ARBA00023237"/>
    </source>
</evidence>
<sequence>MIKYKILIIVCCIFFSCEDFLDEVPRSQKTTVGTSLVDAEQSVNGIYAFLRAPYNKSGYAKMVFSILEVSTGAMKPAIGTQDTDMEDAYKLIYSSSNSSASSFWSTYYSGIEAANIAIASIPAITDTELTPTISKALLGEAHFLRAYYYFELVQLFGDIPLNIVPSTSLEDGTLPKSSVQEVYETVILPDLLFAESAGLPNTSTSGRVTNGAVKSLLAKVYLTMAGNPLNQTDKYALARDKASEVITADWYNLFESDGSLTWFDKLNNPAFDNTGENIFMVQYEGGSIASSISTYFTPLGGEEITNQSLHFGGMEPEVDFIDTYDAADLRGQNQGFFFNEFDGVTFNNSVYKYFYQEFRNSNGLSSKNVPLIRYADILLIYAEAQNEASSADVLAYDAVNSIRRRAGLAEVSGLSKEEFREEVWKQRFWEFPAEAGLIWFDQRRTGKVFNGGGFTDLVGSTLPNGSTFTVDNLYFPIPQNEVVLNPNLGD</sequence>
<feature type="domain" description="SusD-like N-terminal" evidence="7">
    <location>
        <begin position="19"/>
        <end position="222"/>
    </location>
</feature>
<evidence type="ECO:0000259" key="6">
    <source>
        <dbReference type="Pfam" id="PF07980"/>
    </source>
</evidence>
<dbReference type="OrthoDB" id="5694214at2"/>
<evidence type="ECO:0000313" key="9">
    <source>
        <dbReference type="Proteomes" id="UP000184406"/>
    </source>
</evidence>
<dbReference type="InterPro" id="IPR033985">
    <property type="entry name" value="SusD-like_N"/>
</dbReference>
<dbReference type="Pfam" id="PF14322">
    <property type="entry name" value="SusD-like_3"/>
    <property type="match status" value="1"/>
</dbReference>
<proteinExistence type="inferred from homology"/>
<dbReference type="PROSITE" id="PS51257">
    <property type="entry name" value="PROKAR_LIPOPROTEIN"/>
    <property type="match status" value="1"/>
</dbReference>
<evidence type="ECO:0000313" key="8">
    <source>
        <dbReference type="EMBL" id="SHE35221.1"/>
    </source>
</evidence>
<dbReference type="Pfam" id="PF07980">
    <property type="entry name" value="SusD_RagB"/>
    <property type="match status" value="1"/>
</dbReference>
<dbReference type="Gene3D" id="1.25.40.390">
    <property type="match status" value="1"/>
</dbReference>
<keyword evidence="3" id="KW-0732">Signal</keyword>
<dbReference type="Proteomes" id="UP000184406">
    <property type="component" value="Unassembled WGS sequence"/>
</dbReference>
<protein>
    <submittedName>
        <fullName evidence="8">SusD family protein</fullName>
    </submittedName>
</protein>
<keyword evidence="9" id="KW-1185">Reference proteome</keyword>